<proteinExistence type="predicted"/>
<gene>
    <name evidence="2" type="ORF">HA331_04950</name>
</gene>
<evidence type="ECO:0000313" key="2">
    <source>
        <dbReference type="EMBL" id="HII61093.1"/>
    </source>
</evidence>
<evidence type="ECO:0000256" key="1">
    <source>
        <dbReference type="SAM" id="Phobius"/>
    </source>
</evidence>
<keyword evidence="1" id="KW-1133">Transmembrane helix</keyword>
<dbReference type="PIRSF" id="PIRSF019236">
    <property type="entry name" value="UCP019236"/>
    <property type="match status" value="1"/>
</dbReference>
<feature type="transmembrane region" description="Helical" evidence="1">
    <location>
        <begin position="131"/>
        <end position="150"/>
    </location>
</feature>
<feature type="transmembrane region" description="Helical" evidence="1">
    <location>
        <begin position="107"/>
        <end position="125"/>
    </location>
</feature>
<name>A0A832T9V8_PYRHR</name>
<accession>A0A832T9V8</accession>
<feature type="transmembrane region" description="Helical" evidence="1">
    <location>
        <begin position="59"/>
        <end position="76"/>
    </location>
</feature>
<keyword evidence="1" id="KW-0812">Transmembrane</keyword>
<evidence type="ECO:0000313" key="3">
    <source>
        <dbReference type="Proteomes" id="UP000617544"/>
    </source>
</evidence>
<dbReference type="GeneID" id="1444209"/>
<comment type="caution">
    <text evidence="2">The sequence shown here is derived from an EMBL/GenBank/DDBJ whole genome shotgun (WGS) entry which is preliminary data.</text>
</comment>
<sequence>MQAKLRNKIISVAFYLISIVLVKYILVNVPWLDVISDSIIALLVFLAFGEIISLIKMEFKYLAISLAVFFFLYYFPYDFSRIDVGIIGAGLTLFLSSYKFGEPLIQVVQGVGIIMVFLALSNLVYPLSPIFKYLAIFSGLGYGFASLEGFRILHGRYFTENLKGMIIIGGLLGIIKVNPFKGYLGFAINSISLLLILGITGLIVTSIPSKKAKEEVIVGRLKHEVRLNVSVDEIYREAKLALDDFILHGKKEKIVAFLTYYGIKSGLSLNKIEEIIAPIVNYEGRKYSVLSPSWFIRLMEKKEIERRKKIVEEVFRRMNG</sequence>
<feature type="transmembrane region" description="Helical" evidence="1">
    <location>
        <begin position="35"/>
        <end position="52"/>
    </location>
</feature>
<dbReference type="InterPro" id="IPR016751">
    <property type="entry name" value="UCP019236"/>
</dbReference>
<feature type="transmembrane region" description="Helical" evidence="1">
    <location>
        <begin position="186"/>
        <end position="204"/>
    </location>
</feature>
<protein>
    <submittedName>
        <fullName evidence="2">Uncharacterized protein</fullName>
    </submittedName>
</protein>
<keyword evidence="1" id="KW-0472">Membrane</keyword>
<feature type="transmembrane region" description="Helical" evidence="1">
    <location>
        <begin position="12"/>
        <end position="29"/>
    </location>
</feature>
<organism evidence="2 3">
    <name type="scientific">Pyrococcus horikoshii</name>
    <dbReference type="NCBI Taxonomy" id="53953"/>
    <lineage>
        <taxon>Archaea</taxon>
        <taxon>Methanobacteriati</taxon>
        <taxon>Methanobacteriota</taxon>
        <taxon>Thermococci</taxon>
        <taxon>Thermococcales</taxon>
        <taxon>Thermococcaceae</taxon>
        <taxon>Pyrococcus</taxon>
    </lineage>
</organism>
<dbReference type="OMA" id="SMEISIA"/>
<dbReference type="AlphaFoldDB" id="A0A832T9V8"/>
<dbReference type="EMBL" id="DUJN01000004">
    <property type="protein sequence ID" value="HII61093.1"/>
    <property type="molecule type" value="Genomic_DNA"/>
</dbReference>
<dbReference type="Proteomes" id="UP000617544">
    <property type="component" value="Unassembled WGS sequence"/>
</dbReference>
<dbReference type="RefSeq" id="WP_010884422.1">
    <property type="nucleotide sequence ID" value="NZ_DUJN01000004.1"/>
</dbReference>
<reference evidence="2" key="1">
    <citation type="journal article" date="2020" name="bioRxiv">
        <title>A rank-normalized archaeal taxonomy based on genome phylogeny resolves widespread incomplete and uneven classifications.</title>
        <authorList>
            <person name="Rinke C."/>
            <person name="Chuvochina M."/>
            <person name="Mussig A.J."/>
            <person name="Chaumeil P.-A."/>
            <person name="Waite D.W."/>
            <person name="Whitman W.B."/>
            <person name="Parks D.H."/>
            <person name="Hugenholtz P."/>
        </authorList>
    </citation>
    <scope>NUCLEOTIDE SEQUENCE</scope>
    <source>
        <strain evidence="2">UBA8834</strain>
    </source>
</reference>